<dbReference type="Gene3D" id="1.20.120.520">
    <property type="entry name" value="nmb1532 protein domain like"/>
    <property type="match status" value="1"/>
</dbReference>
<reference evidence="2 3" key="1">
    <citation type="submission" date="2024-09" db="EMBL/GenBank/DDBJ databases">
        <authorList>
            <person name="Sun Q."/>
            <person name="Mori K."/>
        </authorList>
    </citation>
    <scope>NUCLEOTIDE SEQUENCE [LARGE SCALE GENOMIC DNA]</scope>
    <source>
        <strain evidence="2 3">JCM 3307</strain>
    </source>
</reference>
<name>A0ABV5MDD0_9ACTN</name>
<proteinExistence type="predicted"/>
<protein>
    <submittedName>
        <fullName evidence="2">Hemerythrin domain-containing protein</fullName>
    </submittedName>
</protein>
<comment type="caution">
    <text evidence="2">The sequence shown here is derived from an EMBL/GenBank/DDBJ whole genome shotgun (WGS) entry which is preliminary data.</text>
</comment>
<dbReference type="PANTHER" id="PTHR35585">
    <property type="entry name" value="HHE DOMAIN PROTEIN (AFU_ORTHOLOGUE AFUA_4G00730)"/>
    <property type="match status" value="1"/>
</dbReference>
<keyword evidence="3" id="KW-1185">Reference proteome</keyword>
<dbReference type="PANTHER" id="PTHR35585:SF1">
    <property type="entry name" value="HHE DOMAIN PROTEIN (AFU_ORTHOLOGUE AFUA_4G00730)"/>
    <property type="match status" value="1"/>
</dbReference>
<sequence>MPDREAVLDPRTEDVVDLLLLQHARIEEQFLLVTGATGEARKQAFDDLVRLLAVHETAEEELIHPLSRTLGDNDAMVEDRLAEERLAKETLTELIDAGVDAEGFDTGLLLLRTSVLEHARHEERYEFPHLRAHVPAERLQRLATAFAAAEKVAPTRPHPGAESAKANIAGGPILAVVDRVRDAVRRAADGKG</sequence>
<evidence type="ECO:0000313" key="2">
    <source>
        <dbReference type="EMBL" id="MFB9446862.1"/>
    </source>
</evidence>
<feature type="domain" description="Hemerythrin-like" evidence="1">
    <location>
        <begin position="15"/>
        <end position="130"/>
    </location>
</feature>
<evidence type="ECO:0000313" key="3">
    <source>
        <dbReference type="Proteomes" id="UP001589608"/>
    </source>
</evidence>
<dbReference type="Proteomes" id="UP001589608">
    <property type="component" value="Unassembled WGS sequence"/>
</dbReference>
<dbReference type="RefSeq" id="WP_223105046.1">
    <property type="nucleotide sequence ID" value="NZ_CP061913.1"/>
</dbReference>
<accession>A0ABV5MDD0</accession>
<organism evidence="2 3">
    <name type="scientific">Dactylosporangium vinaceum</name>
    <dbReference type="NCBI Taxonomy" id="53362"/>
    <lineage>
        <taxon>Bacteria</taxon>
        <taxon>Bacillati</taxon>
        <taxon>Actinomycetota</taxon>
        <taxon>Actinomycetes</taxon>
        <taxon>Micromonosporales</taxon>
        <taxon>Micromonosporaceae</taxon>
        <taxon>Dactylosporangium</taxon>
    </lineage>
</organism>
<gene>
    <name evidence="2" type="ORF">ACFFTR_27545</name>
</gene>
<dbReference type="EMBL" id="JBHMCA010000051">
    <property type="protein sequence ID" value="MFB9446862.1"/>
    <property type="molecule type" value="Genomic_DNA"/>
</dbReference>
<evidence type="ECO:0000259" key="1">
    <source>
        <dbReference type="Pfam" id="PF01814"/>
    </source>
</evidence>
<dbReference type="InterPro" id="IPR012312">
    <property type="entry name" value="Hemerythrin-like"/>
</dbReference>
<dbReference type="Pfam" id="PF01814">
    <property type="entry name" value="Hemerythrin"/>
    <property type="match status" value="1"/>
</dbReference>